<accession>A0A7W7Y666</accession>
<evidence type="ECO:0000259" key="1">
    <source>
        <dbReference type="Pfam" id="PF01695"/>
    </source>
</evidence>
<dbReference type="AlphaFoldDB" id="A0A7W7Y666"/>
<sequence length="109" mass="12568">QFAQARIHNDHANAMKEVLKPKLLIIDDFGLSSLEHEQAHDLYEVVAERHNKGSIIITSNRPPGDWLDLFPDPVMANSLMDRLAHRAHHIAMKGESFRKRLSPERRNQQ</sequence>
<gene>
    <name evidence="2" type="ORF">HNR37_002137</name>
</gene>
<dbReference type="RefSeq" id="WP_183733971.1">
    <property type="nucleotide sequence ID" value="NZ_JACHID010000016.1"/>
</dbReference>
<dbReference type="GO" id="GO:0005524">
    <property type="term" value="F:ATP binding"/>
    <property type="evidence" value="ECO:0007669"/>
    <property type="project" value="InterPro"/>
</dbReference>
<evidence type="ECO:0000313" key="3">
    <source>
        <dbReference type="Proteomes" id="UP000528322"/>
    </source>
</evidence>
<feature type="domain" description="IstB-like ATP-binding" evidence="1">
    <location>
        <begin position="13"/>
        <end position="101"/>
    </location>
</feature>
<reference evidence="2 3" key="1">
    <citation type="submission" date="2020-08" db="EMBL/GenBank/DDBJ databases">
        <title>Genomic Encyclopedia of Type Strains, Phase IV (KMG-IV): sequencing the most valuable type-strain genomes for metagenomic binning, comparative biology and taxonomic classification.</title>
        <authorList>
            <person name="Goeker M."/>
        </authorList>
    </citation>
    <scope>NUCLEOTIDE SEQUENCE [LARGE SCALE GENOMIC DNA]</scope>
    <source>
        <strain evidence="2 3">DSM 22071</strain>
    </source>
</reference>
<dbReference type="Gene3D" id="3.40.50.300">
    <property type="entry name" value="P-loop containing nucleotide triphosphate hydrolases"/>
    <property type="match status" value="1"/>
</dbReference>
<name>A0A7W7Y666_9BACT</name>
<dbReference type="Proteomes" id="UP000528322">
    <property type="component" value="Unassembled WGS sequence"/>
</dbReference>
<feature type="non-terminal residue" evidence="2">
    <location>
        <position position="1"/>
    </location>
</feature>
<dbReference type="InterPro" id="IPR027417">
    <property type="entry name" value="P-loop_NTPase"/>
</dbReference>
<keyword evidence="3" id="KW-1185">Reference proteome</keyword>
<dbReference type="EMBL" id="JACHID010000016">
    <property type="protein sequence ID" value="MBB5022793.1"/>
    <property type="molecule type" value="Genomic_DNA"/>
</dbReference>
<comment type="caution">
    <text evidence="2">The sequence shown here is derived from an EMBL/GenBank/DDBJ whole genome shotgun (WGS) entry which is preliminary data.</text>
</comment>
<dbReference type="SUPFAM" id="SSF52540">
    <property type="entry name" value="P-loop containing nucleoside triphosphate hydrolases"/>
    <property type="match status" value="1"/>
</dbReference>
<organism evidence="2 3">
    <name type="scientific">Desulfurispira natronophila</name>
    <dbReference type="NCBI Taxonomy" id="682562"/>
    <lineage>
        <taxon>Bacteria</taxon>
        <taxon>Pseudomonadati</taxon>
        <taxon>Chrysiogenota</taxon>
        <taxon>Chrysiogenia</taxon>
        <taxon>Chrysiogenales</taxon>
        <taxon>Chrysiogenaceae</taxon>
        <taxon>Desulfurispira</taxon>
    </lineage>
</organism>
<proteinExistence type="predicted"/>
<protein>
    <submittedName>
        <fullName evidence="2">DNA replication protein DnaC</fullName>
    </submittedName>
</protein>
<evidence type="ECO:0000313" key="2">
    <source>
        <dbReference type="EMBL" id="MBB5022793.1"/>
    </source>
</evidence>
<dbReference type="Pfam" id="PF01695">
    <property type="entry name" value="IstB_IS21"/>
    <property type="match status" value="1"/>
</dbReference>
<dbReference type="InterPro" id="IPR002611">
    <property type="entry name" value="IstB_ATP-bd"/>
</dbReference>